<evidence type="ECO:0000259" key="3">
    <source>
        <dbReference type="Pfam" id="PF00849"/>
    </source>
</evidence>
<dbReference type="AlphaFoldDB" id="A0A1H8FSX3"/>
<keyword evidence="5" id="KW-1185">Reference proteome</keyword>
<dbReference type="Gene3D" id="3.30.2350.10">
    <property type="entry name" value="Pseudouridine synthase"/>
    <property type="match status" value="1"/>
</dbReference>
<evidence type="ECO:0000256" key="1">
    <source>
        <dbReference type="ARBA" id="ARBA00010876"/>
    </source>
</evidence>
<dbReference type="CDD" id="cd02869">
    <property type="entry name" value="PseudoU_synth_RluA_like"/>
    <property type="match status" value="1"/>
</dbReference>
<organism evidence="4 5">
    <name type="scientific">Sphingomonas gellani</name>
    <dbReference type="NCBI Taxonomy" id="1166340"/>
    <lineage>
        <taxon>Bacteria</taxon>
        <taxon>Pseudomonadati</taxon>
        <taxon>Pseudomonadota</taxon>
        <taxon>Alphaproteobacteria</taxon>
        <taxon>Sphingomonadales</taxon>
        <taxon>Sphingomonadaceae</taxon>
        <taxon>Sphingomonas</taxon>
    </lineage>
</organism>
<dbReference type="EMBL" id="FOCF01000006">
    <property type="protein sequence ID" value="SEN34660.1"/>
    <property type="molecule type" value="Genomic_DNA"/>
</dbReference>
<dbReference type="GO" id="GO:0000455">
    <property type="term" value="P:enzyme-directed rRNA pseudouridine synthesis"/>
    <property type="evidence" value="ECO:0007669"/>
    <property type="project" value="TreeGrafter"/>
</dbReference>
<dbReference type="GO" id="GO:0003723">
    <property type="term" value="F:RNA binding"/>
    <property type="evidence" value="ECO:0007669"/>
    <property type="project" value="InterPro"/>
</dbReference>
<accession>A0A1H8FSX3</accession>
<evidence type="ECO:0000313" key="5">
    <source>
        <dbReference type="Proteomes" id="UP000199206"/>
    </source>
</evidence>
<dbReference type="STRING" id="1166340.SAMN05192583_2553"/>
<dbReference type="Proteomes" id="UP000199206">
    <property type="component" value="Unassembled WGS sequence"/>
</dbReference>
<dbReference type="GO" id="GO:0009982">
    <property type="term" value="F:pseudouridine synthase activity"/>
    <property type="evidence" value="ECO:0007669"/>
    <property type="project" value="InterPro"/>
</dbReference>
<dbReference type="InterPro" id="IPR020103">
    <property type="entry name" value="PsdUridine_synth_cat_dom_sf"/>
</dbReference>
<gene>
    <name evidence="4" type="ORF">SAMN05192583_2553</name>
</gene>
<comment type="similarity">
    <text evidence="1">Belongs to the pseudouridine synthase RluA family.</text>
</comment>
<dbReference type="InterPro" id="IPR006224">
    <property type="entry name" value="PsdUridine_synth_RluA-like_CS"/>
</dbReference>
<name>A0A1H8FSX3_9SPHN</name>
<dbReference type="PANTHER" id="PTHR21600">
    <property type="entry name" value="MITOCHONDRIAL RNA PSEUDOURIDINE SYNTHASE"/>
    <property type="match status" value="1"/>
</dbReference>
<dbReference type="SUPFAM" id="SSF55120">
    <property type="entry name" value="Pseudouridine synthase"/>
    <property type="match status" value="1"/>
</dbReference>
<keyword evidence="2" id="KW-0413">Isomerase</keyword>
<sequence>MGAAHDVALAWRAREWQGRVDMDPDRILFIDGEALVIDKPAGLPVDRPRDGSLSLENHLEALRLGFQRWPTAVHRLDRDTSGCLLLARNPKAGARFGQAFERGEVQKRYLAVLDGVPQGESGTIDLPLAKVSSVEEGWRMVADPKGKAARTDWRLLGVRDGRAMVEFLPHTGRTHQIRVHAASGLGVPVTGDPVYGRADRAGMLLHAAALTVPRGAKPAIVAEAPLPARFGEWPAELLG</sequence>
<dbReference type="GO" id="GO:0140098">
    <property type="term" value="F:catalytic activity, acting on RNA"/>
    <property type="evidence" value="ECO:0007669"/>
    <property type="project" value="UniProtKB-ARBA"/>
</dbReference>
<dbReference type="InterPro" id="IPR050188">
    <property type="entry name" value="RluA_PseudoU_synthase"/>
</dbReference>
<feature type="domain" description="Pseudouridine synthase RsuA/RluA-like" evidence="3">
    <location>
        <begin position="35"/>
        <end position="183"/>
    </location>
</feature>
<evidence type="ECO:0000313" key="4">
    <source>
        <dbReference type="EMBL" id="SEN34660.1"/>
    </source>
</evidence>
<dbReference type="Pfam" id="PF00849">
    <property type="entry name" value="PseudoU_synth_2"/>
    <property type="match status" value="1"/>
</dbReference>
<reference evidence="5" key="1">
    <citation type="submission" date="2016-10" db="EMBL/GenBank/DDBJ databases">
        <authorList>
            <person name="Varghese N."/>
            <person name="Submissions S."/>
        </authorList>
    </citation>
    <scope>NUCLEOTIDE SEQUENCE [LARGE SCALE GENOMIC DNA]</scope>
    <source>
        <strain evidence="5">S6-262</strain>
    </source>
</reference>
<evidence type="ECO:0000256" key="2">
    <source>
        <dbReference type="ARBA" id="ARBA00023235"/>
    </source>
</evidence>
<proteinExistence type="inferred from homology"/>
<dbReference type="PROSITE" id="PS01129">
    <property type="entry name" value="PSI_RLU"/>
    <property type="match status" value="1"/>
</dbReference>
<protein>
    <submittedName>
        <fullName evidence="4">tRNA pseudouridine32 synthase / 23S rRNA pseudouridine746 synthase</fullName>
    </submittedName>
</protein>
<dbReference type="PANTHER" id="PTHR21600:SF44">
    <property type="entry name" value="RIBOSOMAL LARGE SUBUNIT PSEUDOURIDINE SYNTHASE D"/>
    <property type="match status" value="1"/>
</dbReference>
<dbReference type="InterPro" id="IPR006145">
    <property type="entry name" value="PsdUridine_synth_RsuA/RluA"/>
</dbReference>